<reference evidence="1" key="1">
    <citation type="submission" date="2014-09" db="EMBL/GenBank/DDBJ databases">
        <authorList>
            <person name="Magalhaes I.L.F."/>
            <person name="Oliveira U."/>
            <person name="Santos F.R."/>
            <person name="Vidigal T.H.D.A."/>
            <person name="Brescovit A.D."/>
            <person name="Santos A.J."/>
        </authorList>
    </citation>
    <scope>NUCLEOTIDE SEQUENCE</scope>
    <source>
        <tissue evidence="1">Shoot tissue taken approximately 20 cm above the soil surface</tissue>
    </source>
</reference>
<dbReference type="EMBL" id="GBRH01236668">
    <property type="protein sequence ID" value="JAD61227.1"/>
    <property type="molecule type" value="Transcribed_RNA"/>
</dbReference>
<accession>A0A0A9BPN0</accession>
<protein>
    <submittedName>
        <fullName evidence="1">Uncharacterized protein</fullName>
    </submittedName>
</protein>
<dbReference type="AlphaFoldDB" id="A0A0A9BPN0"/>
<proteinExistence type="predicted"/>
<reference evidence="1" key="2">
    <citation type="journal article" date="2015" name="Data Brief">
        <title>Shoot transcriptome of the giant reed, Arundo donax.</title>
        <authorList>
            <person name="Barrero R.A."/>
            <person name="Guerrero F.D."/>
            <person name="Moolhuijzen P."/>
            <person name="Goolsby J.A."/>
            <person name="Tidwell J."/>
            <person name="Bellgard S.E."/>
            <person name="Bellgard M.I."/>
        </authorList>
    </citation>
    <scope>NUCLEOTIDE SEQUENCE</scope>
    <source>
        <tissue evidence="1">Shoot tissue taken approximately 20 cm above the soil surface</tissue>
    </source>
</reference>
<evidence type="ECO:0000313" key="1">
    <source>
        <dbReference type="EMBL" id="JAD61227.1"/>
    </source>
</evidence>
<name>A0A0A9BPN0_ARUDO</name>
<sequence>MSKIRGEKRNRLLIRPCINHQWIYALLDLCKDGSWLETMFCSRRVPNLPFFPA</sequence>
<organism evidence="1">
    <name type="scientific">Arundo donax</name>
    <name type="common">Giant reed</name>
    <name type="synonym">Donax arundinaceus</name>
    <dbReference type="NCBI Taxonomy" id="35708"/>
    <lineage>
        <taxon>Eukaryota</taxon>
        <taxon>Viridiplantae</taxon>
        <taxon>Streptophyta</taxon>
        <taxon>Embryophyta</taxon>
        <taxon>Tracheophyta</taxon>
        <taxon>Spermatophyta</taxon>
        <taxon>Magnoliopsida</taxon>
        <taxon>Liliopsida</taxon>
        <taxon>Poales</taxon>
        <taxon>Poaceae</taxon>
        <taxon>PACMAD clade</taxon>
        <taxon>Arundinoideae</taxon>
        <taxon>Arundineae</taxon>
        <taxon>Arundo</taxon>
    </lineage>
</organism>